<organism evidence="3">
    <name type="scientific">Chlamydomonas euryale</name>
    <dbReference type="NCBI Taxonomy" id="1486919"/>
    <lineage>
        <taxon>Eukaryota</taxon>
        <taxon>Viridiplantae</taxon>
        <taxon>Chlorophyta</taxon>
        <taxon>core chlorophytes</taxon>
        <taxon>Chlorophyceae</taxon>
        <taxon>CS clade</taxon>
        <taxon>Chlamydomonadales</taxon>
        <taxon>Chlamydomonadaceae</taxon>
        <taxon>Chlamydomonas</taxon>
    </lineage>
</organism>
<protein>
    <submittedName>
        <fullName evidence="3">Uncharacterized protein</fullName>
    </submittedName>
</protein>
<accession>A0A6U2JSU6</accession>
<reference evidence="3" key="1">
    <citation type="submission" date="2021-01" db="EMBL/GenBank/DDBJ databases">
        <authorList>
            <person name="Corre E."/>
            <person name="Pelletier E."/>
            <person name="Niang G."/>
            <person name="Scheremetjew M."/>
            <person name="Finn R."/>
            <person name="Kale V."/>
            <person name="Holt S."/>
            <person name="Cochrane G."/>
            <person name="Meng A."/>
            <person name="Brown T."/>
            <person name="Cohen L."/>
        </authorList>
    </citation>
    <scope>NUCLEOTIDE SEQUENCE</scope>
    <source>
        <strain evidence="3">CCMP219</strain>
    </source>
</reference>
<dbReference type="AlphaFoldDB" id="A0A6U2JSU6"/>
<keyword evidence="1" id="KW-0472">Membrane</keyword>
<proteinExistence type="predicted"/>
<keyword evidence="1" id="KW-0812">Transmembrane</keyword>
<evidence type="ECO:0000313" key="2">
    <source>
        <dbReference type="EMBL" id="CAD8310127.1"/>
    </source>
</evidence>
<gene>
    <name evidence="2" type="ORF">CEUR00632_LOCUS20534</name>
    <name evidence="3" type="ORF">CEUR00632_LOCUS20535</name>
</gene>
<evidence type="ECO:0000256" key="1">
    <source>
        <dbReference type="SAM" id="Phobius"/>
    </source>
</evidence>
<dbReference type="EMBL" id="HBEC01044070">
    <property type="protein sequence ID" value="CAD8310127.1"/>
    <property type="molecule type" value="Transcribed_RNA"/>
</dbReference>
<evidence type="ECO:0000313" key="3">
    <source>
        <dbReference type="EMBL" id="CAD8310128.1"/>
    </source>
</evidence>
<name>A0A6U2JSU6_9CHLO</name>
<sequence length="194" mass="19865">MRQVASPSSHCRAHCALQVPAVPGFTLTISPIDTGFDLNVASLCVMVVNAQGLAALSQPSLTAPVANCGVNTIQGVIRGTSYSIVGSQTPLYREFSCSGTTCVIDAFVPLRESSGVTTAPDVWYIVYWNNANVASDAASANWEMSSGAISLSVSPAPAPPPPPPGNAGSMASPAALLLLPSVLVGVLLVMQLLV</sequence>
<feature type="transmembrane region" description="Helical" evidence="1">
    <location>
        <begin position="174"/>
        <end position="193"/>
    </location>
</feature>
<keyword evidence="1" id="KW-1133">Transmembrane helix</keyword>
<dbReference type="EMBL" id="HBEC01044071">
    <property type="protein sequence ID" value="CAD8310128.1"/>
    <property type="molecule type" value="Transcribed_RNA"/>
</dbReference>